<evidence type="ECO:0000313" key="1">
    <source>
        <dbReference type="EMBL" id="KAI9507825.1"/>
    </source>
</evidence>
<evidence type="ECO:0000313" key="2">
    <source>
        <dbReference type="Proteomes" id="UP001207468"/>
    </source>
</evidence>
<keyword evidence="2" id="KW-1185">Reference proteome</keyword>
<accession>A0ACC0U904</accession>
<comment type="caution">
    <text evidence="1">The sequence shown here is derived from an EMBL/GenBank/DDBJ whole genome shotgun (WGS) entry which is preliminary data.</text>
</comment>
<protein>
    <submittedName>
        <fullName evidence="1">Uncharacterized protein</fullName>
    </submittedName>
</protein>
<dbReference type="EMBL" id="JAGFNK010000110">
    <property type="protein sequence ID" value="KAI9507825.1"/>
    <property type="molecule type" value="Genomic_DNA"/>
</dbReference>
<dbReference type="Proteomes" id="UP001207468">
    <property type="component" value="Unassembled WGS sequence"/>
</dbReference>
<reference evidence="1" key="1">
    <citation type="submission" date="2021-03" db="EMBL/GenBank/DDBJ databases">
        <title>Evolutionary priming and transition to the ectomycorrhizal habit in an iconic lineage of mushroom-forming fungi: is preadaptation a requirement?</title>
        <authorList>
            <consortium name="DOE Joint Genome Institute"/>
            <person name="Looney B.P."/>
            <person name="Miyauchi S."/>
            <person name="Morin E."/>
            <person name="Drula E."/>
            <person name="Courty P.E."/>
            <person name="Chicoki N."/>
            <person name="Fauchery L."/>
            <person name="Kohler A."/>
            <person name="Kuo A."/>
            <person name="LaButti K."/>
            <person name="Pangilinan J."/>
            <person name="Lipzen A."/>
            <person name="Riley R."/>
            <person name="Andreopoulos W."/>
            <person name="He G."/>
            <person name="Johnson J."/>
            <person name="Barry K.W."/>
            <person name="Grigoriev I.V."/>
            <person name="Nagy L."/>
            <person name="Hibbett D."/>
            <person name="Henrissat B."/>
            <person name="Matheny P.B."/>
            <person name="Labbe J."/>
            <person name="Martin A.F."/>
        </authorList>
    </citation>
    <scope>NUCLEOTIDE SEQUENCE</scope>
    <source>
        <strain evidence="1">BPL698</strain>
    </source>
</reference>
<sequence>MQRRYFAIFDTHVSVCAIRLSILLCASHSYSHVTRSRMDRAAIWTNRANKDIPRPRRRGRSLPFLPLSPQRDHLAEEDYVKLRFSK</sequence>
<name>A0ACC0U904_9AGAM</name>
<gene>
    <name evidence="1" type="ORF">F5148DRAFT_1201419</name>
</gene>
<proteinExistence type="predicted"/>
<organism evidence="1 2">
    <name type="scientific">Russula earlei</name>
    <dbReference type="NCBI Taxonomy" id="71964"/>
    <lineage>
        <taxon>Eukaryota</taxon>
        <taxon>Fungi</taxon>
        <taxon>Dikarya</taxon>
        <taxon>Basidiomycota</taxon>
        <taxon>Agaricomycotina</taxon>
        <taxon>Agaricomycetes</taxon>
        <taxon>Russulales</taxon>
        <taxon>Russulaceae</taxon>
        <taxon>Russula</taxon>
    </lineage>
</organism>